<dbReference type="EMBL" id="CP073041">
    <property type="protein sequence ID" value="UXE59978.1"/>
    <property type="molecule type" value="Genomic_DNA"/>
</dbReference>
<dbReference type="InterPro" id="IPR013418">
    <property type="entry name" value="CRISPR-assoc_prot_Cas7/Csd2"/>
</dbReference>
<dbReference type="Pfam" id="PF05107">
    <property type="entry name" value="Cas_Cas7"/>
    <property type="match status" value="1"/>
</dbReference>
<protein>
    <submittedName>
        <fullName evidence="1">Type I-C CRISPR-associated protein Cas7/Csd2</fullName>
    </submittedName>
</protein>
<dbReference type="NCBIfam" id="TIGR01595">
    <property type="entry name" value="cas_CT1132"/>
    <property type="match status" value="1"/>
</dbReference>
<gene>
    <name evidence="1" type="primary">cas7c</name>
    <name evidence="1" type="ORF">KA717_30490</name>
</gene>
<sequence>MSIHLDPTKKHDFIWLLDCTNGNPNGDPDADNTPRTDLQTGHGLITDACLKRKIRNYVTLTTDQRIFVAENSILNEAIAESITANDLESKLGDKKRLTAPKDVALARDWMCQNFYDIRMFGAVLSTGKNAGQVRGAVQLSFAESLDQVLPINLSVTRCAATEATEGKDNKTMGRKNIIPYGLYKSYGFISPHFVQQTGVSTEDLALFWEAILKAFEVDRSSARGLMATQGIWIFSHESPLGNYPTHKLFDLLSIQLKSGVEYPRHFSDYEVELTADLPPNVSLTHF</sequence>
<dbReference type="InterPro" id="IPR006482">
    <property type="entry name" value="Cas7_Csh2/Csh2"/>
</dbReference>
<dbReference type="AlphaFoldDB" id="A0A977KU39"/>
<dbReference type="NCBIfam" id="TIGR02589">
    <property type="entry name" value="cas_Csd2"/>
    <property type="match status" value="1"/>
</dbReference>
<evidence type="ECO:0000313" key="1">
    <source>
        <dbReference type="EMBL" id="UXE59978.1"/>
    </source>
</evidence>
<dbReference type="KEGG" id="wna:KA717_30490"/>
<organism evidence="1">
    <name type="scientific">Woronichinia naegeliana WA131</name>
    <dbReference type="NCBI Taxonomy" id="2824559"/>
    <lineage>
        <taxon>Bacteria</taxon>
        <taxon>Bacillati</taxon>
        <taxon>Cyanobacteriota</taxon>
        <taxon>Cyanophyceae</taxon>
        <taxon>Synechococcales</taxon>
        <taxon>Coelosphaeriaceae</taxon>
        <taxon>Woronichinia</taxon>
    </lineage>
</organism>
<dbReference type="Proteomes" id="UP001065613">
    <property type="component" value="Chromosome"/>
</dbReference>
<name>A0A977KU39_9CYAN</name>
<accession>A0A977KU39</accession>
<dbReference type="GO" id="GO:0043571">
    <property type="term" value="P:maintenance of CRISPR repeat elements"/>
    <property type="evidence" value="ECO:0007669"/>
    <property type="project" value="InterPro"/>
</dbReference>
<proteinExistence type="predicted"/>
<reference evidence="1" key="1">
    <citation type="submission" date="2021-04" db="EMBL/GenBank/DDBJ databases">
        <title>Genome sequence of Woronichinia naegeliana from Washington state freshwater lake bloom.</title>
        <authorList>
            <person name="Dreher T.W."/>
        </authorList>
    </citation>
    <scope>NUCLEOTIDE SEQUENCE</scope>
    <source>
        <strain evidence="1">WA131</strain>
    </source>
</reference>